<evidence type="ECO:0000313" key="2">
    <source>
        <dbReference type="EMBL" id="GED06295.1"/>
    </source>
</evidence>
<dbReference type="AlphaFoldDB" id="A0A4Y4DRR6"/>
<feature type="transmembrane region" description="Helical" evidence="1">
    <location>
        <begin position="132"/>
        <end position="149"/>
    </location>
</feature>
<accession>A0A4Y4DRR6</accession>
<gene>
    <name evidence="2" type="ORF">AUR04nite_18270</name>
</gene>
<feature type="transmembrane region" description="Helical" evidence="1">
    <location>
        <begin position="108"/>
        <end position="126"/>
    </location>
</feature>
<dbReference type="Proteomes" id="UP000316612">
    <property type="component" value="Unassembled WGS sequence"/>
</dbReference>
<keyword evidence="1" id="KW-1133">Transmembrane helix</keyword>
<name>A0A4Y4DRR6_GLUUR</name>
<dbReference type="EMBL" id="BJNY01000009">
    <property type="protein sequence ID" value="GED06295.1"/>
    <property type="molecule type" value="Genomic_DNA"/>
</dbReference>
<organism evidence="2 3">
    <name type="scientific">Glutamicibacter uratoxydans</name>
    <name type="common">Arthrobacter uratoxydans</name>
    <dbReference type="NCBI Taxonomy" id="43667"/>
    <lineage>
        <taxon>Bacteria</taxon>
        <taxon>Bacillati</taxon>
        <taxon>Actinomycetota</taxon>
        <taxon>Actinomycetes</taxon>
        <taxon>Micrococcales</taxon>
        <taxon>Micrococcaceae</taxon>
        <taxon>Glutamicibacter</taxon>
    </lineage>
</organism>
<feature type="transmembrane region" description="Helical" evidence="1">
    <location>
        <begin position="40"/>
        <end position="57"/>
    </location>
</feature>
<feature type="transmembrane region" description="Helical" evidence="1">
    <location>
        <begin position="246"/>
        <end position="264"/>
    </location>
</feature>
<keyword evidence="1" id="KW-0812">Transmembrane</keyword>
<feature type="transmembrane region" description="Helical" evidence="1">
    <location>
        <begin position="77"/>
        <end position="96"/>
    </location>
</feature>
<feature type="transmembrane region" description="Helical" evidence="1">
    <location>
        <begin position="197"/>
        <end position="215"/>
    </location>
</feature>
<sequence length="286" mass="30628">MASAQRAIAEASYRRTFDLPYAAPDRRPNPEVELGDKIRASLFAAAAALLLVTSLAFSTSGTGRIGSSLLDVGVVHWIIWPLIAFALLLSAGYSALGHQLSSRRQRAVSVYTLSATALMACALTLASGFLGWAAAAVSTGALLLALLGVRTLNRFTARNHIERVATDMPLSFFAGFCLVYTLQLWFAAAGWIGAEHALPVILLTLAVSVIAAVLAHSERGRHAFASGFGAAMITAAVQGWRTESTPLWICSIWGFLAVVVFICAENRRFQISHAEHRALAGRELDF</sequence>
<reference evidence="2 3" key="1">
    <citation type="submission" date="2019-06" db="EMBL/GenBank/DDBJ databases">
        <title>Whole genome shotgun sequence of Glutamicibacter uratoxydans NBRC 15515.</title>
        <authorList>
            <person name="Hosoyama A."/>
            <person name="Uohara A."/>
            <person name="Ohji S."/>
            <person name="Ichikawa N."/>
        </authorList>
    </citation>
    <scope>NUCLEOTIDE SEQUENCE [LARGE SCALE GENOMIC DNA]</scope>
    <source>
        <strain evidence="2 3">NBRC 15515</strain>
    </source>
</reference>
<comment type="caution">
    <text evidence="2">The sequence shown here is derived from an EMBL/GenBank/DDBJ whole genome shotgun (WGS) entry which is preliminary data.</text>
</comment>
<evidence type="ECO:0000256" key="1">
    <source>
        <dbReference type="SAM" id="Phobius"/>
    </source>
</evidence>
<feature type="transmembrane region" description="Helical" evidence="1">
    <location>
        <begin position="170"/>
        <end position="191"/>
    </location>
</feature>
<feature type="transmembrane region" description="Helical" evidence="1">
    <location>
        <begin position="222"/>
        <end position="240"/>
    </location>
</feature>
<evidence type="ECO:0000313" key="3">
    <source>
        <dbReference type="Proteomes" id="UP000316612"/>
    </source>
</evidence>
<proteinExistence type="predicted"/>
<keyword evidence="1" id="KW-0472">Membrane</keyword>
<protein>
    <submittedName>
        <fullName evidence="2">Uncharacterized protein</fullName>
    </submittedName>
</protein>
<keyword evidence="3" id="KW-1185">Reference proteome</keyword>